<dbReference type="Proteomes" id="UP000221165">
    <property type="component" value="Unassembled WGS sequence"/>
</dbReference>
<gene>
    <name evidence="2" type="ORF">CSUI_002356</name>
</gene>
<feature type="compositionally biased region" description="Basic and acidic residues" evidence="1">
    <location>
        <begin position="297"/>
        <end position="307"/>
    </location>
</feature>
<organism evidence="2 3">
    <name type="scientific">Cystoisospora suis</name>
    <dbReference type="NCBI Taxonomy" id="483139"/>
    <lineage>
        <taxon>Eukaryota</taxon>
        <taxon>Sar</taxon>
        <taxon>Alveolata</taxon>
        <taxon>Apicomplexa</taxon>
        <taxon>Conoidasida</taxon>
        <taxon>Coccidia</taxon>
        <taxon>Eucoccidiorida</taxon>
        <taxon>Eimeriorina</taxon>
        <taxon>Sarcocystidae</taxon>
        <taxon>Cystoisospora</taxon>
    </lineage>
</organism>
<name>A0A2C6KIC6_9APIC</name>
<dbReference type="EMBL" id="MIGC01001006">
    <property type="protein sequence ID" value="PHJ23791.1"/>
    <property type="molecule type" value="Genomic_DNA"/>
</dbReference>
<protein>
    <submittedName>
        <fullName evidence="2">Ribosome-binding factor a</fullName>
    </submittedName>
</protein>
<dbReference type="Gene3D" id="3.30.300.20">
    <property type="match status" value="1"/>
</dbReference>
<sequence length="483" mass="54020">MASWGRTKRRLWACLRICASSQGNGALAIPRRTLVAYFLLVLYEVCLTGSASRSARQVLMAQSHCLVIRLGCLVLWCVSTRACVGHVVCVSPTARFLAARLLKGTARLRRPALSLAGQDYPLRRVLREPPLRRLGMRSGPGPFFSGAACVHRGGELLFLPPPPVGRRRCQLASVNRGESSVVPRVPVGSIPARARLRGLRWQLCAKPSSSSRLSRKAHRSSGWAMTNRRREIWNKRFAARIRYCLQDYFARRGTDVFIRGRGAFLAQRAYNKLRPSRGYARNEVNAASSFFRSGVDADDRTRSHPVPDRAACTGGSTSSWQSGDGSAGPRSSPAGNSLTCTQPLVARQGGESEWVCDELFGYDFQTVENADGYLRCCVDVGEVLLNQDASVAKVYVAVDGDQHTQRLGWSIMQCLQAQAWLQRSRKRLRYFLSKQLRRRRRIPELYFRVVDTTGVASKLLQVLSDLHRLEVEEILPYEIGQRR</sequence>
<proteinExistence type="predicted"/>
<feature type="compositionally biased region" description="Polar residues" evidence="1">
    <location>
        <begin position="314"/>
        <end position="324"/>
    </location>
</feature>
<dbReference type="InterPro" id="IPR015946">
    <property type="entry name" value="KH_dom-like_a/b"/>
</dbReference>
<reference evidence="2 3" key="1">
    <citation type="journal article" date="2017" name="Int. J. Parasitol.">
        <title>The genome of the protozoan parasite Cystoisospora suis and a reverse vaccinology approach to identify vaccine candidates.</title>
        <authorList>
            <person name="Palmieri N."/>
            <person name="Shrestha A."/>
            <person name="Ruttkowski B."/>
            <person name="Beck T."/>
            <person name="Vogl C."/>
            <person name="Tomley F."/>
            <person name="Blake D.P."/>
            <person name="Joachim A."/>
        </authorList>
    </citation>
    <scope>NUCLEOTIDE SEQUENCE [LARGE SCALE GENOMIC DNA]</scope>
    <source>
        <strain evidence="2 3">Wien I</strain>
    </source>
</reference>
<comment type="caution">
    <text evidence="2">The sequence shown here is derived from an EMBL/GenBank/DDBJ whole genome shotgun (WGS) entry which is preliminary data.</text>
</comment>
<dbReference type="SUPFAM" id="SSF89919">
    <property type="entry name" value="Ribosome-binding factor A, RbfA"/>
    <property type="match status" value="1"/>
</dbReference>
<evidence type="ECO:0000313" key="3">
    <source>
        <dbReference type="Proteomes" id="UP000221165"/>
    </source>
</evidence>
<dbReference type="OrthoDB" id="10267290at2759"/>
<dbReference type="VEuPathDB" id="ToxoDB:CSUI_002356"/>
<accession>A0A2C6KIC6</accession>
<evidence type="ECO:0000256" key="1">
    <source>
        <dbReference type="SAM" id="MobiDB-lite"/>
    </source>
</evidence>
<keyword evidence="3" id="KW-1185">Reference proteome</keyword>
<dbReference type="RefSeq" id="XP_067925465.1">
    <property type="nucleotide sequence ID" value="XM_068062558.1"/>
</dbReference>
<dbReference type="GeneID" id="94425769"/>
<dbReference type="InterPro" id="IPR023799">
    <property type="entry name" value="RbfA_dom_sf"/>
</dbReference>
<feature type="region of interest" description="Disordered" evidence="1">
    <location>
        <begin position="297"/>
        <end position="339"/>
    </location>
</feature>
<evidence type="ECO:0000313" key="2">
    <source>
        <dbReference type="EMBL" id="PHJ23791.1"/>
    </source>
</evidence>
<dbReference type="AlphaFoldDB" id="A0A2C6KIC6"/>